<name>W2TFE4_NECAM</name>
<evidence type="ECO:0000313" key="2">
    <source>
        <dbReference type="Proteomes" id="UP000053676"/>
    </source>
</evidence>
<reference evidence="2" key="1">
    <citation type="journal article" date="2014" name="Nat. Genet.">
        <title>Genome of the human hookworm Necator americanus.</title>
        <authorList>
            <person name="Tang Y.T."/>
            <person name="Gao X."/>
            <person name="Rosa B.A."/>
            <person name="Abubucker S."/>
            <person name="Hallsworth-Pepin K."/>
            <person name="Martin J."/>
            <person name="Tyagi R."/>
            <person name="Heizer E."/>
            <person name="Zhang X."/>
            <person name="Bhonagiri-Palsikar V."/>
            <person name="Minx P."/>
            <person name="Warren W.C."/>
            <person name="Wang Q."/>
            <person name="Zhan B."/>
            <person name="Hotez P.J."/>
            <person name="Sternberg P.W."/>
            <person name="Dougall A."/>
            <person name="Gaze S.T."/>
            <person name="Mulvenna J."/>
            <person name="Sotillo J."/>
            <person name="Ranganathan S."/>
            <person name="Rabelo E.M."/>
            <person name="Wilson R.K."/>
            <person name="Felgner P.L."/>
            <person name="Bethony J."/>
            <person name="Hawdon J.M."/>
            <person name="Gasser R.B."/>
            <person name="Loukas A."/>
            <person name="Mitreva M."/>
        </authorList>
    </citation>
    <scope>NUCLEOTIDE SEQUENCE [LARGE SCALE GENOMIC DNA]</scope>
</reference>
<gene>
    <name evidence="1" type="ORF">NECAME_02431</name>
</gene>
<protein>
    <submittedName>
        <fullName evidence="1">Uncharacterized protein</fullName>
    </submittedName>
</protein>
<proteinExistence type="predicted"/>
<dbReference type="Proteomes" id="UP000053676">
    <property type="component" value="Unassembled WGS sequence"/>
</dbReference>
<dbReference type="EMBL" id="KI659148">
    <property type="protein sequence ID" value="ETN80299.1"/>
    <property type="molecule type" value="Genomic_DNA"/>
</dbReference>
<dbReference type="AlphaFoldDB" id="W2TFE4"/>
<keyword evidence="2" id="KW-1185">Reference proteome</keyword>
<evidence type="ECO:0000313" key="1">
    <source>
        <dbReference type="EMBL" id="ETN80299.1"/>
    </source>
</evidence>
<sequence>MRREGKRNMRSFVSERKKEVHIAHKAFFMSGPSLNKKVANFMLIIHISYGSLNDYDMRADELKPMNLPYI</sequence>
<accession>W2TFE4</accession>
<organism evidence="1 2">
    <name type="scientific">Necator americanus</name>
    <name type="common">Human hookworm</name>
    <dbReference type="NCBI Taxonomy" id="51031"/>
    <lineage>
        <taxon>Eukaryota</taxon>
        <taxon>Metazoa</taxon>
        <taxon>Ecdysozoa</taxon>
        <taxon>Nematoda</taxon>
        <taxon>Chromadorea</taxon>
        <taxon>Rhabditida</taxon>
        <taxon>Rhabditina</taxon>
        <taxon>Rhabditomorpha</taxon>
        <taxon>Strongyloidea</taxon>
        <taxon>Ancylostomatidae</taxon>
        <taxon>Bunostominae</taxon>
        <taxon>Necator</taxon>
    </lineage>
</organism>
<dbReference type="KEGG" id="nai:NECAME_02431"/>